<dbReference type="STRING" id="930992.A0A0D0A5Y2"/>
<dbReference type="EMBL" id="KN835902">
    <property type="protein sequence ID" value="KIK33624.1"/>
    <property type="molecule type" value="Genomic_DNA"/>
</dbReference>
<dbReference type="AlphaFoldDB" id="A0A0D0A5Y2"/>
<dbReference type="InParanoid" id="A0A0D0A5Y2"/>
<gene>
    <name evidence="1" type="ORF">CY34DRAFT_99265</name>
</gene>
<feature type="non-terminal residue" evidence="1">
    <location>
        <position position="1"/>
    </location>
</feature>
<sequence>QQLIVGPTSIAPKDIAAPVLIVIEALDESGESSSREQILRLLAGKLDTSTSQLA</sequence>
<dbReference type="OrthoDB" id="2692975at2759"/>
<keyword evidence="2" id="KW-1185">Reference proteome</keyword>
<accession>A0A0D0A5Y2</accession>
<protein>
    <submittedName>
        <fullName evidence="1">Uncharacterized protein</fullName>
    </submittedName>
</protein>
<dbReference type="Proteomes" id="UP000054485">
    <property type="component" value="Unassembled WGS sequence"/>
</dbReference>
<organism evidence="1 2">
    <name type="scientific">Suillus luteus UH-Slu-Lm8-n1</name>
    <dbReference type="NCBI Taxonomy" id="930992"/>
    <lineage>
        <taxon>Eukaryota</taxon>
        <taxon>Fungi</taxon>
        <taxon>Dikarya</taxon>
        <taxon>Basidiomycota</taxon>
        <taxon>Agaricomycotina</taxon>
        <taxon>Agaricomycetes</taxon>
        <taxon>Agaricomycetidae</taxon>
        <taxon>Boletales</taxon>
        <taxon>Suillineae</taxon>
        <taxon>Suillaceae</taxon>
        <taxon>Suillus</taxon>
    </lineage>
</organism>
<name>A0A0D0A5Y2_9AGAM</name>
<evidence type="ECO:0000313" key="2">
    <source>
        <dbReference type="Proteomes" id="UP000054485"/>
    </source>
</evidence>
<reference evidence="2" key="2">
    <citation type="submission" date="2015-01" db="EMBL/GenBank/DDBJ databases">
        <title>Evolutionary Origins and Diversification of the Mycorrhizal Mutualists.</title>
        <authorList>
            <consortium name="DOE Joint Genome Institute"/>
            <consortium name="Mycorrhizal Genomics Consortium"/>
            <person name="Kohler A."/>
            <person name="Kuo A."/>
            <person name="Nagy L.G."/>
            <person name="Floudas D."/>
            <person name="Copeland A."/>
            <person name="Barry K.W."/>
            <person name="Cichocki N."/>
            <person name="Veneault-Fourrey C."/>
            <person name="LaButti K."/>
            <person name="Lindquist E.A."/>
            <person name="Lipzen A."/>
            <person name="Lundell T."/>
            <person name="Morin E."/>
            <person name="Murat C."/>
            <person name="Riley R."/>
            <person name="Ohm R."/>
            <person name="Sun H."/>
            <person name="Tunlid A."/>
            <person name="Henrissat B."/>
            <person name="Grigoriev I.V."/>
            <person name="Hibbett D.S."/>
            <person name="Martin F."/>
        </authorList>
    </citation>
    <scope>NUCLEOTIDE SEQUENCE [LARGE SCALE GENOMIC DNA]</scope>
    <source>
        <strain evidence="2">UH-Slu-Lm8-n1</strain>
    </source>
</reference>
<evidence type="ECO:0000313" key="1">
    <source>
        <dbReference type="EMBL" id="KIK33624.1"/>
    </source>
</evidence>
<proteinExistence type="predicted"/>
<dbReference type="HOGENOM" id="CLU_3056288_0_0_1"/>
<reference evidence="1 2" key="1">
    <citation type="submission" date="2014-04" db="EMBL/GenBank/DDBJ databases">
        <authorList>
            <consortium name="DOE Joint Genome Institute"/>
            <person name="Kuo A."/>
            <person name="Ruytinx J."/>
            <person name="Rineau F."/>
            <person name="Colpaert J."/>
            <person name="Kohler A."/>
            <person name="Nagy L.G."/>
            <person name="Floudas D."/>
            <person name="Copeland A."/>
            <person name="Barry K.W."/>
            <person name="Cichocki N."/>
            <person name="Veneault-Fourrey C."/>
            <person name="LaButti K."/>
            <person name="Lindquist E.A."/>
            <person name="Lipzen A."/>
            <person name="Lundell T."/>
            <person name="Morin E."/>
            <person name="Murat C."/>
            <person name="Sun H."/>
            <person name="Tunlid A."/>
            <person name="Henrissat B."/>
            <person name="Grigoriev I.V."/>
            <person name="Hibbett D.S."/>
            <person name="Martin F."/>
            <person name="Nordberg H.P."/>
            <person name="Cantor M.N."/>
            <person name="Hua S.X."/>
        </authorList>
    </citation>
    <scope>NUCLEOTIDE SEQUENCE [LARGE SCALE GENOMIC DNA]</scope>
    <source>
        <strain evidence="1 2">UH-Slu-Lm8-n1</strain>
    </source>
</reference>